<dbReference type="InterPro" id="IPR022755">
    <property type="entry name" value="Znf_C2H2_jaz"/>
</dbReference>
<dbReference type="EMBL" id="CAIIXF020000010">
    <property type="protein sequence ID" value="CAH1796694.1"/>
    <property type="molecule type" value="Genomic_DNA"/>
</dbReference>
<dbReference type="InterPro" id="IPR036236">
    <property type="entry name" value="Znf_C2H2_sf"/>
</dbReference>
<evidence type="ECO:0000259" key="6">
    <source>
        <dbReference type="PROSITE" id="PS50157"/>
    </source>
</evidence>
<evidence type="ECO:0000256" key="4">
    <source>
        <dbReference type="PROSITE-ProRule" id="PRU00042"/>
    </source>
</evidence>
<dbReference type="InterPro" id="IPR013087">
    <property type="entry name" value="Znf_C2H2_type"/>
</dbReference>
<keyword evidence="2 4" id="KW-0863">Zinc-finger</keyword>
<dbReference type="Pfam" id="PF12171">
    <property type="entry name" value="zf-C2H2_jaz"/>
    <property type="match status" value="1"/>
</dbReference>
<proteinExistence type="predicted"/>
<evidence type="ECO:0000256" key="2">
    <source>
        <dbReference type="ARBA" id="ARBA00022771"/>
    </source>
</evidence>
<dbReference type="Gene3D" id="3.30.160.60">
    <property type="entry name" value="Classic Zinc Finger"/>
    <property type="match status" value="1"/>
</dbReference>
<evidence type="ECO:0000256" key="3">
    <source>
        <dbReference type="ARBA" id="ARBA00022833"/>
    </source>
</evidence>
<dbReference type="GO" id="GO:0008270">
    <property type="term" value="F:zinc ion binding"/>
    <property type="evidence" value="ECO:0007669"/>
    <property type="project" value="UniProtKB-KW"/>
</dbReference>
<evidence type="ECO:0000256" key="5">
    <source>
        <dbReference type="SAM" id="MobiDB-lite"/>
    </source>
</evidence>
<dbReference type="Proteomes" id="UP000749559">
    <property type="component" value="Unassembled WGS sequence"/>
</dbReference>
<dbReference type="SUPFAM" id="SSF57667">
    <property type="entry name" value="beta-beta-alpha zinc fingers"/>
    <property type="match status" value="1"/>
</dbReference>
<dbReference type="PROSITE" id="PS00028">
    <property type="entry name" value="ZINC_FINGER_C2H2_1"/>
    <property type="match status" value="1"/>
</dbReference>
<feature type="region of interest" description="Disordered" evidence="5">
    <location>
        <begin position="117"/>
        <end position="136"/>
    </location>
</feature>
<gene>
    <name evidence="7" type="ORF">OFUS_LOCUS21077</name>
</gene>
<evidence type="ECO:0000313" key="7">
    <source>
        <dbReference type="EMBL" id="CAH1796694.1"/>
    </source>
</evidence>
<evidence type="ECO:0000313" key="8">
    <source>
        <dbReference type="Proteomes" id="UP000749559"/>
    </source>
</evidence>
<name>A0A8S4PRB0_OWEFU</name>
<feature type="region of interest" description="Disordered" evidence="5">
    <location>
        <begin position="153"/>
        <end position="193"/>
    </location>
</feature>
<protein>
    <recommendedName>
        <fullName evidence="6">C2H2-type domain-containing protein</fullName>
    </recommendedName>
</protein>
<evidence type="ECO:0000256" key="1">
    <source>
        <dbReference type="ARBA" id="ARBA00022723"/>
    </source>
</evidence>
<dbReference type="PROSITE" id="PS50157">
    <property type="entry name" value="ZINC_FINGER_C2H2_2"/>
    <property type="match status" value="1"/>
</dbReference>
<dbReference type="AlphaFoldDB" id="A0A8S4PRB0"/>
<feature type="domain" description="C2H2-type" evidence="6">
    <location>
        <begin position="42"/>
        <end position="64"/>
    </location>
</feature>
<keyword evidence="1" id="KW-0479">Metal-binding</keyword>
<reference evidence="7" key="1">
    <citation type="submission" date="2022-03" db="EMBL/GenBank/DDBJ databases">
        <authorList>
            <person name="Martin C."/>
        </authorList>
    </citation>
    <scope>NUCLEOTIDE SEQUENCE</scope>
</reference>
<accession>A0A8S4PRB0</accession>
<keyword evidence="8" id="KW-1185">Reference proteome</keyword>
<organism evidence="7 8">
    <name type="scientific">Owenia fusiformis</name>
    <name type="common">Polychaete worm</name>
    <dbReference type="NCBI Taxonomy" id="6347"/>
    <lineage>
        <taxon>Eukaryota</taxon>
        <taxon>Metazoa</taxon>
        <taxon>Spiralia</taxon>
        <taxon>Lophotrochozoa</taxon>
        <taxon>Annelida</taxon>
        <taxon>Polychaeta</taxon>
        <taxon>Sedentaria</taxon>
        <taxon>Canalipalpata</taxon>
        <taxon>Sabellida</taxon>
        <taxon>Oweniida</taxon>
        <taxon>Oweniidae</taxon>
        <taxon>Owenia</taxon>
    </lineage>
</organism>
<keyword evidence="3" id="KW-0862">Zinc</keyword>
<comment type="caution">
    <text evidence="7">The sequence shown here is derived from an EMBL/GenBank/DDBJ whole genome shotgun (WGS) entry which is preliminary data.</text>
</comment>
<dbReference type="SMART" id="SM00355">
    <property type="entry name" value="ZnF_C2H2"/>
    <property type="match status" value="2"/>
</dbReference>
<feature type="compositionally biased region" description="Polar residues" evidence="5">
    <location>
        <begin position="122"/>
        <end position="134"/>
    </location>
</feature>
<sequence>MPAEDTDDICLITCSFCSQNFDSVRQLALHIYTHLPWFYQDFYCTHCERNFERQSQLENHLNLHGQFDTDYKLRLESKVDKLQVDYYKENIHHHNIAKIIEEKAPLLSNQRLRKLLRKSKMGKSSTRRPSTPLQDESDAAINALMEMQDTIKQSPPNIQQKAVPEEKLVVSSLPNPPQTTSSRKRKLESEESSQLAKRVSSLEERITHLSSKLVQVCEQQSTDLKAHIDVALQDYTSRVSNYNLELTKAIQHDIETLYQNILTKTSTGQQHNLDHAFIAFSRTLLEKK</sequence>